<proteinExistence type="predicted"/>
<feature type="region of interest" description="Disordered" evidence="2">
    <location>
        <begin position="592"/>
        <end position="665"/>
    </location>
</feature>
<dbReference type="STRING" id="3055.A0A2K3D693"/>
<dbReference type="InterPro" id="IPR011990">
    <property type="entry name" value="TPR-like_helical_dom_sf"/>
</dbReference>
<feature type="compositionally biased region" description="Low complexity" evidence="2">
    <location>
        <begin position="244"/>
        <end position="267"/>
    </location>
</feature>
<dbReference type="SUPFAM" id="SSF48452">
    <property type="entry name" value="TPR-like"/>
    <property type="match status" value="1"/>
</dbReference>
<dbReference type="SMART" id="SM00028">
    <property type="entry name" value="TPR"/>
    <property type="match status" value="2"/>
</dbReference>
<dbReference type="OMA" id="AWNCLAH"/>
<dbReference type="Gramene" id="PNW76051">
    <property type="protein sequence ID" value="PNW76051"/>
    <property type="gene ID" value="CHLRE_12g549600v5"/>
</dbReference>
<dbReference type="OrthoDB" id="545302at2759"/>
<dbReference type="AlphaFoldDB" id="A0A2K3D693"/>
<dbReference type="InterPro" id="IPR038645">
    <property type="entry name" value="TTC5_OB_sf"/>
</dbReference>
<evidence type="ECO:0000256" key="1">
    <source>
        <dbReference type="SAM" id="Coils"/>
    </source>
</evidence>
<dbReference type="KEGG" id="cre:CHLRE_12g549600v5"/>
<evidence type="ECO:0008006" key="5">
    <source>
        <dbReference type="Google" id="ProtNLM"/>
    </source>
</evidence>
<accession>A0A2K3D693</accession>
<dbReference type="Proteomes" id="UP000006906">
    <property type="component" value="Chromosome 12"/>
</dbReference>
<dbReference type="GeneID" id="5719645"/>
<organism evidence="3 4">
    <name type="scientific">Chlamydomonas reinhardtii</name>
    <name type="common">Chlamydomonas smithii</name>
    <dbReference type="NCBI Taxonomy" id="3055"/>
    <lineage>
        <taxon>Eukaryota</taxon>
        <taxon>Viridiplantae</taxon>
        <taxon>Chlorophyta</taxon>
        <taxon>core chlorophytes</taxon>
        <taxon>Chlorophyceae</taxon>
        <taxon>CS clade</taxon>
        <taxon>Chlamydomonadales</taxon>
        <taxon>Chlamydomonadaceae</taxon>
        <taxon>Chlamydomonas</taxon>
    </lineage>
</organism>
<dbReference type="Gene3D" id="2.40.50.550">
    <property type="match status" value="1"/>
</dbReference>
<evidence type="ECO:0000313" key="3">
    <source>
        <dbReference type="EMBL" id="PNW76051.1"/>
    </source>
</evidence>
<feature type="compositionally biased region" description="Low complexity" evidence="2">
    <location>
        <begin position="274"/>
        <end position="316"/>
    </location>
</feature>
<dbReference type="InterPro" id="IPR019734">
    <property type="entry name" value="TPR_rpt"/>
</dbReference>
<feature type="compositionally biased region" description="Low complexity" evidence="2">
    <location>
        <begin position="59"/>
        <end position="89"/>
    </location>
</feature>
<dbReference type="ExpressionAtlas" id="A0A2K3D693">
    <property type="expression patterns" value="baseline and differential"/>
</dbReference>
<protein>
    <recommendedName>
        <fullName evidence="5">Tetratricopeptide repeat protein 5 OB fold domain-containing protein</fullName>
    </recommendedName>
</protein>
<keyword evidence="4" id="KW-1185">Reference proteome</keyword>
<feature type="compositionally biased region" description="Low complexity" evidence="2">
    <location>
        <begin position="639"/>
        <end position="665"/>
    </location>
</feature>
<dbReference type="RefSeq" id="XP_042919025.1">
    <property type="nucleotide sequence ID" value="XM_043068960.1"/>
</dbReference>
<feature type="compositionally biased region" description="Pro residues" evidence="2">
    <location>
        <begin position="228"/>
        <end position="243"/>
    </location>
</feature>
<feature type="region of interest" description="Disordered" evidence="2">
    <location>
        <begin position="35"/>
        <end position="98"/>
    </location>
</feature>
<evidence type="ECO:0000256" key="2">
    <source>
        <dbReference type="SAM" id="MobiDB-lite"/>
    </source>
</evidence>
<dbReference type="InParanoid" id="A0A2K3D693"/>
<feature type="coiled-coil region" evidence="1">
    <location>
        <begin position="3"/>
        <end position="30"/>
    </location>
</feature>
<dbReference type="Gene3D" id="1.25.40.10">
    <property type="entry name" value="Tetratricopeptide repeat domain"/>
    <property type="match status" value="2"/>
</dbReference>
<keyword evidence="1" id="KW-0175">Coiled coil</keyword>
<feature type="region of interest" description="Disordered" evidence="2">
    <location>
        <begin position="223"/>
        <end position="331"/>
    </location>
</feature>
<evidence type="ECO:0000313" key="4">
    <source>
        <dbReference type="Proteomes" id="UP000006906"/>
    </source>
</evidence>
<dbReference type="EMBL" id="CM008973">
    <property type="protein sequence ID" value="PNW76051.1"/>
    <property type="molecule type" value="Genomic_DNA"/>
</dbReference>
<gene>
    <name evidence="3" type="ORF">CHLRE_12g549600v5</name>
</gene>
<name>A0A2K3D693_CHLRE</name>
<sequence length="715" mass="72390">MPSSAASALMEKLRVELEDLIEQLSKLAEAKRMYGSVRPAPGAHRAGHAPRRPDATGEGRQAGATPPGAAADAQGAWRDQQQQQQQQSAGHGGQQRLGPEDEAALLQRADECSTRMLALLSDEPHAATRHQPLRGAALLAAGLVAFLRGGASDAAVSGLQAAVKLRPLNPTAWNCLAHSYWERGDLFMAGCCLASGLRHCPSVAAHQMMSLLVRQQGGAAGAALLQPTPAPQPHPPPPPPPPQQQQQSSQAQDRSNSNAGASTSSSGAAGGSGAAAAASGQPDASAAAPAAGPAPAASWNGSSSHATNSSSYSTNTSGGGAGPAWSSAAAPPGAASEAAAALTASLSHARRALEMDIENGYSWYVLAMAQMAAYFKGEHAAGLWGGGGGGGGGARGGRGELHRVLAAFAQAERCGCADLPDLHYNRAALHAFTQDFAAALQDYATAARLDPGLAAVAAAQSESLLVLLGQLAGLVAGRGGVKERHWAAVTSLLAADAARGAELLPRMHHERLALRTLTDLVPGSNRGVVLLCRPLVFVAPPLAASSSGTLYLVCVDTAGAVLALALTHIPHDAFDMTALLAVLHPELRHVHVTWPPPPPPPHEEQQQQPSPPPQNEPAGSATGPGPGQDQSLPTGVECGAQPGGAEAATAEPGAGSAPPAAPVPAAAPAAAPRAYSFPLLLVGCDPGCRSSVLVDGVPLHQAPATPLLRHMTRAA</sequence>
<reference evidence="3 4" key="1">
    <citation type="journal article" date="2007" name="Science">
        <title>The Chlamydomonas genome reveals the evolution of key animal and plant functions.</title>
        <authorList>
            <person name="Merchant S.S."/>
            <person name="Prochnik S.E."/>
            <person name="Vallon O."/>
            <person name="Harris E.H."/>
            <person name="Karpowicz S.J."/>
            <person name="Witman G.B."/>
            <person name="Terry A."/>
            <person name="Salamov A."/>
            <person name="Fritz-Laylin L.K."/>
            <person name="Marechal-Drouard L."/>
            <person name="Marshall W.F."/>
            <person name="Qu L.H."/>
            <person name="Nelson D.R."/>
            <person name="Sanderfoot A.A."/>
            <person name="Spalding M.H."/>
            <person name="Kapitonov V.V."/>
            <person name="Ren Q."/>
            <person name="Ferris P."/>
            <person name="Lindquist E."/>
            <person name="Shapiro H."/>
            <person name="Lucas S.M."/>
            <person name="Grimwood J."/>
            <person name="Schmutz J."/>
            <person name="Cardol P."/>
            <person name="Cerutti H."/>
            <person name="Chanfreau G."/>
            <person name="Chen C.L."/>
            <person name="Cognat V."/>
            <person name="Croft M.T."/>
            <person name="Dent R."/>
            <person name="Dutcher S."/>
            <person name="Fernandez E."/>
            <person name="Fukuzawa H."/>
            <person name="Gonzalez-Ballester D."/>
            <person name="Gonzalez-Halphen D."/>
            <person name="Hallmann A."/>
            <person name="Hanikenne M."/>
            <person name="Hippler M."/>
            <person name="Inwood W."/>
            <person name="Jabbari K."/>
            <person name="Kalanon M."/>
            <person name="Kuras R."/>
            <person name="Lefebvre P.A."/>
            <person name="Lemaire S.D."/>
            <person name="Lobanov A.V."/>
            <person name="Lohr M."/>
            <person name="Manuell A."/>
            <person name="Meier I."/>
            <person name="Mets L."/>
            <person name="Mittag M."/>
            <person name="Mittelmeier T."/>
            <person name="Moroney J.V."/>
            <person name="Moseley J."/>
            <person name="Napoli C."/>
            <person name="Nedelcu A.M."/>
            <person name="Niyogi K."/>
            <person name="Novoselov S.V."/>
            <person name="Paulsen I.T."/>
            <person name="Pazour G."/>
            <person name="Purton S."/>
            <person name="Ral J.P."/>
            <person name="Riano-Pachon D.M."/>
            <person name="Riekhof W."/>
            <person name="Rymarquis L."/>
            <person name="Schroda M."/>
            <person name="Stern D."/>
            <person name="Umen J."/>
            <person name="Willows R."/>
            <person name="Wilson N."/>
            <person name="Zimmer S.L."/>
            <person name="Allmer J."/>
            <person name="Balk J."/>
            <person name="Bisova K."/>
            <person name="Chen C.J."/>
            <person name="Elias M."/>
            <person name="Gendler K."/>
            <person name="Hauser C."/>
            <person name="Lamb M.R."/>
            <person name="Ledford H."/>
            <person name="Long J.C."/>
            <person name="Minagawa J."/>
            <person name="Page M.D."/>
            <person name="Pan J."/>
            <person name="Pootakham W."/>
            <person name="Roje S."/>
            <person name="Rose A."/>
            <person name="Stahlberg E."/>
            <person name="Terauchi A.M."/>
            <person name="Yang P."/>
            <person name="Ball S."/>
            <person name="Bowler C."/>
            <person name="Dieckmann C.L."/>
            <person name="Gladyshev V.N."/>
            <person name="Green P."/>
            <person name="Jorgensen R."/>
            <person name="Mayfield S."/>
            <person name="Mueller-Roeber B."/>
            <person name="Rajamani S."/>
            <person name="Sayre R.T."/>
            <person name="Brokstein P."/>
            <person name="Dubchak I."/>
            <person name="Goodstein D."/>
            <person name="Hornick L."/>
            <person name="Huang Y.W."/>
            <person name="Jhaveri J."/>
            <person name="Luo Y."/>
            <person name="Martinez D."/>
            <person name="Ngau W.C."/>
            <person name="Otillar B."/>
            <person name="Poliakov A."/>
            <person name="Porter A."/>
            <person name="Szajkowski L."/>
            <person name="Werner G."/>
            <person name="Zhou K."/>
            <person name="Grigoriev I.V."/>
            <person name="Rokhsar D.S."/>
            <person name="Grossman A.R."/>
        </authorList>
    </citation>
    <scope>NUCLEOTIDE SEQUENCE [LARGE SCALE GENOMIC DNA]</scope>
    <source>
        <strain evidence="4">CC-503</strain>
    </source>
</reference>